<dbReference type="InterPro" id="IPR017452">
    <property type="entry name" value="GPCR_Rhodpsn_7TM"/>
</dbReference>
<evidence type="ECO:0000256" key="3">
    <source>
        <dbReference type="ARBA" id="ARBA00022989"/>
    </source>
</evidence>
<dbReference type="AGR" id="WB:WBGene00015737"/>
<dbReference type="WormBase" id="C13D9.5">
    <property type="protein sequence ID" value="CE08138"/>
    <property type="gene ID" value="WBGene00015737"/>
    <property type="gene designation" value="srsx-12"/>
</dbReference>
<name>O16239_CAEEL</name>
<dbReference type="STRING" id="6239.C13D9.5.1"/>
<dbReference type="RefSeq" id="NP_504339.1">
    <property type="nucleotide sequence ID" value="NM_071938.1"/>
</dbReference>
<evidence type="ECO:0000256" key="5">
    <source>
        <dbReference type="SAM" id="Phobius"/>
    </source>
</evidence>
<dbReference type="PANTHER" id="PTHR23360:SF36">
    <property type="entry name" value="G-PROTEIN COUPLED RECEPTORS FAMILY 1 PROFILE DOMAIN-CONTAINING PROTEIN"/>
    <property type="match status" value="1"/>
</dbReference>
<dbReference type="SMART" id="SM01381">
    <property type="entry name" value="7TM_GPCR_Srsx"/>
    <property type="match status" value="1"/>
</dbReference>
<dbReference type="PaxDb" id="6239-C13D9.5"/>
<sequence>MSVESVNNIIVTVYKFSFFVIGIVGNSLFIHLIFKKQKLRSRSTLLQCVQCAFQNLCLVGTILVSALTFITEIRRDECFIFISFYIFSQAAQGLLMLLIMIDVLIFVKFPLFYRNLANWKYFSSCFIFVFLYSSTVILYGYLTTNDDIIHACNPLFAFALTSRYTFKSSMLILSLLTLIIYIVMIRIFKNKNKSRNKDSIKIMRRLQLSVVIFVFTWLVSQALAMVFLHDDGSIHWEKIVFVHNSFFIVLSYSNTFYVTMWKSGEYRKNFRSVWGLNRKVIVASRNTMNLS</sequence>
<dbReference type="PANTHER" id="PTHR23360">
    <property type="entry name" value="G-PROTEIN COUPLED RECEPTORS FAMILY 1 PROFILE DOMAIN-CONTAINING PROTEIN-RELATED"/>
    <property type="match status" value="1"/>
</dbReference>
<dbReference type="InterPro" id="IPR000276">
    <property type="entry name" value="GPCR_Rhodpsn"/>
</dbReference>
<dbReference type="CTD" id="182573"/>
<dbReference type="Proteomes" id="UP000001940">
    <property type="component" value="Chromosome V"/>
</dbReference>
<dbReference type="KEGG" id="cel:CELE_C13D9.5"/>
<evidence type="ECO:0000256" key="1">
    <source>
        <dbReference type="ARBA" id="ARBA00004370"/>
    </source>
</evidence>
<dbReference type="UCSC" id="C13D9.5">
    <property type="organism name" value="c. elegans"/>
</dbReference>
<keyword evidence="7" id="KW-0675">Receptor</keyword>
<evidence type="ECO:0000256" key="2">
    <source>
        <dbReference type="ARBA" id="ARBA00022692"/>
    </source>
</evidence>
<dbReference type="GO" id="GO:0004930">
    <property type="term" value="F:G protein-coupled receptor activity"/>
    <property type="evidence" value="ECO:0007669"/>
    <property type="project" value="InterPro"/>
</dbReference>
<dbReference type="EMBL" id="BX284605">
    <property type="protein sequence ID" value="CCD64391.1"/>
    <property type="molecule type" value="Genomic_DNA"/>
</dbReference>
<evidence type="ECO:0000313" key="7">
    <source>
        <dbReference type="EMBL" id="CCD64391.1"/>
    </source>
</evidence>
<feature type="transmembrane region" description="Helical" evidence="5">
    <location>
        <begin position="119"/>
        <end position="141"/>
    </location>
</feature>
<feature type="transmembrane region" description="Helical" evidence="5">
    <location>
        <begin position="82"/>
        <end position="107"/>
    </location>
</feature>
<dbReference type="FunCoup" id="O16239">
    <property type="interactions" value="40"/>
</dbReference>
<dbReference type="GeneID" id="182573"/>
<feature type="domain" description="G-protein coupled receptors family 1 profile" evidence="6">
    <location>
        <begin position="25"/>
        <end position="218"/>
    </location>
</feature>
<dbReference type="OrthoDB" id="10419288at2759"/>
<comment type="subcellular location">
    <subcellularLocation>
        <location evidence="1">Membrane</location>
    </subcellularLocation>
</comment>
<dbReference type="PIR" id="T03886">
    <property type="entry name" value="T03886"/>
</dbReference>
<protein>
    <submittedName>
        <fullName evidence="7">G-protein coupled receptors family 1 profile domain-containing protein</fullName>
    </submittedName>
</protein>
<dbReference type="Gene3D" id="1.20.1070.10">
    <property type="entry name" value="Rhodopsin 7-helix transmembrane proteins"/>
    <property type="match status" value="1"/>
</dbReference>
<keyword evidence="3 5" id="KW-1133">Transmembrane helix</keyword>
<proteinExistence type="predicted"/>
<dbReference type="AlphaFoldDB" id="O16239"/>
<feature type="transmembrane region" description="Helical" evidence="5">
    <location>
        <begin position="170"/>
        <end position="188"/>
    </location>
</feature>
<organism evidence="7 8">
    <name type="scientific">Caenorhabditis elegans</name>
    <dbReference type="NCBI Taxonomy" id="6239"/>
    <lineage>
        <taxon>Eukaryota</taxon>
        <taxon>Metazoa</taxon>
        <taxon>Ecdysozoa</taxon>
        <taxon>Nematoda</taxon>
        <taxon>Chromadorea</taxon>
        <taxon>Rhabditida</taxon>
        <taxon>Rhabditina</taxon>
        <taxon>Rhabditomorpha</taxon>
        <taxon>Rhabditoidea</taxon>
        <taxon>Rhabditidae</taxon>
        <taxon>Peloderinae</taxon>
        <taxon>Caenorhabditis</taxon>
    </lineage>
</organism>
<keyword evidence="8" id="KW-1185">Reference proteome</keyword>
<gene>
    <name evidence="7 9" type="primary">srsx-12</name>
    <name evidence="9" type="ORF">C13D9.5</name>
    <name evidence="7" type="ORF">CELE_C13D9.5</name>
</gene>
<reference evidence="7 8" key="1">
    <citation type="journal article" date="1998" name="Science">
        <title>Genome sequence of the nematode C. elegans: a platform for investigating biology.</title>
        <authorList>
            <consortium name="The C. elegans sequencing consortium"/>
            <person name="Sulson J.E."/>
            <person name="Waterston R."/>
        </authorList>
    </citation>
    <scope>NUCLEOTIDE SEQUENCE [LARGE SCALE GENOMIC DNA]</scope>
    <source>
        <strain evidence="7 8">Bristol N2</strain>
    </source>
</reference>
<dbReference type="CDD" id="cd00637">
    <property type="entry name" value="7tm_classA_rhodopsin-like"/>
    <property type="match status" value="1"/>
</dbReference>
<evidence type="ECO:0000259" key="6">
    <source>
        <dbReference type="PROSITE" id="PS50262"/>
    </source>
</evidence>
<dbReference type="GO" id="GO:0016020">
    <property type="term" value="C:membrane"/>
    <property type="evidence" value="ECO:0007669"/>
    <property type="project" value="UniProtKB-SubCell"/>
</dbReference>
<dbReference type="Pfam" id="PF10320">
    <property type="entry name" value="7TM_GPCR_Srsx"/>
    <property type="match status" value="1"/>
</dbReference>
<evidence type="ECO:0000313" key="8">
    <source>
        <dbReference type="Proteomes" id="UP000001940"/>
    </source>
</evidence>
<dbReference type="OMA" id="TERMIFA"/>
<dbReference type="InterPro" id="IPR019424">
    <property type="entry name" value="7TM_GPCR_Srsx"/>
</dbReference>
<dbReference type="HOGENOM" id="CLU_074191_0_0_1"/>
<accession>O16239</accession>
<feature type="transmembrane region" description="Helical" evidence="5">
    <location>
        <begin position="208"/>
        <end position="228"/>
    </location>
</feature>
<dbReference type="InterPro" id="IPR047130">
    <property type="entry name" value="7TM_GPCR_Srsx_nematod"/>
</dbReference>
<feature type="transmembrane region" description="Helical" evidence="5">
    <location>
        <begin position="12"/>
        <end position="34"/>
    </location>
</feature>
<dbReference type="SUPFAM" id="SSF81321">
    <property type="entry name" value="Family A G protein-coupled receptor-like"/>
    <property type="match status" value="1"/>
</dbReference>
<dbReference type="SMR" id="O16239"/>
<dbReference type="PROSITE" id="PS50262">
    <property type="entry name" value="G_PROTEIN_RECEP_F1_2"/>
    <property type="match status" value="1"/>
</dbReference>
<evidence type="ECO:0000256" key="4">
    <source>
        <dbReference type="ARBA" id="ARBA00023136"/>
    </source>
</evidence>
<dbReference type="eggNOG" id="ENOG502TFTP">
    <property type="taxonomic scope" value="Eukaryota"/>
</dbReference>
<evidence type="ECO:0000313" key="9">
    <source>
        <dbReference type="WormBase" id="C13D9.5"/>
    </source>
</evidence>
<feature type="transmembrane region" description="Helical" evidence="5">
    <location>
        <begin position="46"/>
        <end position="70"/>
    </location>
</feature>
<feature type="transmembrane region" description="Helical" evidence="5">
    <location>
        <begin position="240"/>
        <end position="261"/>
    </location>
</feature>
<keyword evidence="2 5" id="KW-0812">Transmembrane</keyword>
<dbReference type="InParanoid" id="O16239"/>
<keyword evidence="4 5" id="KW-0472">Membrane</keyword>
<dbReference type="PhylomeDB" id="O16239"/>